<feature type="transmembrane region" description="Helical" evidence="1">
    <location>
        <begin position="9"/>
        <end position="27"/>
    </location>
</feature>
<proteinExistence type="predicted"/>
<evidence type="ECO:0000256" key="1">
    <source>
        <dbReference type="SAM" id="Phobius"/>
    </source>
</evidence>
<keyword evidence="1" id="KW-1133">Transmembrane helix</keyword>
<comment type="caution">
    <text evidence="2">The sequence shown here is derived from an EMBL/GenBank/DDBJ whole genome shotgun (WGS) entry which is preliminary data.</text>
</comment>
<dbReference type="Proteomes" id="UP000736583">
    <property type="component" value="Unassembled WGS sequence"/>
</dbReference>
<feature type="transmembrane region" description="Helical" evidence="1">
    <location>
        <begin position="47"/>
        <end position="69"/>
    </location>
</feature>
<dbReference type="Pfam" id="PF11188">
    <property type="entry name" value="DUF2975"/>
    <property type="match status" value="1"/>
</dbReference>
<gene>
    <name evidence="2" type="ORF">KQI89_00440</name>
</gene>
<evidence type="ECO:0000313" key="3">
    <source>
        <dbReference type="Proteomes" id="UP000736583"/>
    </source>
</evidence>
<accession>A0ABS6EVG8</accession>
<organism evidence="2 3">
    <name type="scientific">Clostridium simiarum</name>
    <dbReference type="NCBI Taxonomy" id="2841506"/>
    <lineage>
        <taxon>Bacteria</taxon>
        <taxon>Bacillati</taxon>
        <taxon>Bacillota</taxon>
        <taxon>Clostridia</taxon>
        <taxon>Eubacteriales</taxon>
        <taxon>Clostridiaceae</taxon>
        <taxon>Clostridium</taxon>
    </lineage>
</organism>
<keyword evidence="3" id="KW-1185">Reference proteome</keyword>
<protein>
    <submittedName>
        <fullName evidence="2">DUF2975 domain-containing protein</fullName>
    </submittedName>
</protein>
<dbReference type="InterPro" id="IPR021354">
    <property type="entry name" value="DUF2975"/>
</dbReference>
<sequence length="162" mass="18193">MKNNFIPKVLNIIVILGISITCIFYLANPLIIKAFLKNHYSMTNHELVVTISTCLYLLGVPYIMALFKLKKLCDLVVKNNPFSIESVKSLKIISMCSFMELLLIIGCEKYLDYSIAGFKNIPLGLPIAALTIICLTIGFLCIVLSQLFEIAIKIKEENDETI</sequence>
<dbReference type="RefSeq" id="WP_216455472.1">
    <property type="nucleotide sequence ID" value="NZ_JAHLQL010000001.1"/>
</dbReference>
<reference evidence="2 3" key="1">
    <citation type="submission" date="2021-06" db="EMBL/GenBank/DDBJ databases">
        <authorList>
            <person name="Sun Q."/>
            <person name="Li D."/>
        </authorList>
    </citation>
    <scope>NUCLEOTIDE SEQUENCE [LARGE SCALE GENOMIC DNA]</scope>
    <source>
        <strain evidence="2 3">MSJ-4</strain>
    </source>
</reference>
<name>A0ABS6EVG8_9CLOT</name>
<evidence type="ECO:0000313" key="2">
    <source>
        <dbReference type="EMBL" id="MBU5590224.1"/>
    </source>
</evidence>
<keyword evidence="1" id="KW-0812">Transmembrane</keyword>
<dbReference type="EMBL" id="JAHLQL010000001">
    <property type="protein sequence ID" value="MBU5590224.1"/>
    <property type="molecule type" value="Genomic_DNA"/>
</dbReference>
<keyword evidence="1" id="KW-0472">Membrane</keyword>
<feature type="transmembrane region" description="Helical" evidence="1">
    <location>
        <begin position="123"/>
        <end position="145"/>
    </location>
</feature>